<organism evidence="5 6">
    <name type="scientific">Metschnikowia bicuspidata var. bicuspidata NRRL YB-4993</name>
    <dbReference type="NCBI Taxonomy" id="869754"/>
    <lineage>
        <taxon>Eukaryota</taxon>
        <taxon>Fungi</taxon>
        <taxon>Dikarya</taxon>
        <taxon>Ascomycota</taxon>
        <taxon>Saccharomycotina</taxon>
        <taxon>Pichiomycetes</taxon>
        <taxon>Metschnikowiaceae</taxon>
        <taxon>Metschnikowia</taxon>
    </lineage>
</organism>
<dbReference type="InterPro" id="IPR021622">
    <property type="entry name" value="Afadin/alpha-actinin-bd"/>
</dbReference>
<gene>
    <name evidence="5" type="ORF">METBIDRAFT_76793</name>
</gene>
<comment type="caution">
    <text evidence="5">The sequence shown here is derived from an EMBL/GenBank/DDBJ whole genome shotgun (WGS) entry which is preliminary data.</text>
</comment>
<evidence type="ECO:0000256" key="1">
    <source>
        <dbReference type="ARBA" id="ARBA00009291"/>
    </source>
</evidence>
<reference evidence="5 6" key="1">
    <citation type="submission" date="2016-05" db="EMBL/GenBank/DDBJ databases">
        <title>Comparative genomics of biotechnologically important yeasts.</title>
        <authorList>
            <consortium name="DOE Joint Genome Institute"/>
            <person name="Riley R."/>
            <person name="Haridas S."/>
            <person name="Wolfe K.H."/>
            <person name="Lopes M.R."/>
            <person name="Hittinger C.T."/>
            <person name="Goker M."/>
            <person name="Salamov A."/>
            <person name="Wisecaver J."/>
            <person name="Long T.M."/>
            <person name="Aerts A.L."/>
            <person name="Barry K."/>
            <person name="Choi C."/>
            <person name="Clum A."/>
            <person name="Coughlan A.Y."/>
            <person name="Deshpande S."/>
            <person name="Douglass A.P."/>
            <person name="Hanson S.J."/>
            <person name="Klenk H.-P."/>
            <person name="LaButti K."/>
            <person name="Lapidus A."/>
            <person name="Lindquist E."/>
            <person name="Lipzen A."/>
            <person name="Meier-kolthoff J.P."/>
            <person name="Ohm R.A."/>
            <person name="Otillar R.P."/>
            <person name="Pangilinan J."/>
            <person name="Peng Y."/>
            <person name="Rokas A."/>
            <person name="Rosa C.A."/>
            <person name="Scheuner C."/>
            <person name="Sibirny A.A."/>
            <person name="Slot J.C."/>
            <person name="Stielow J.B."/>
            <person name="Sun H."/>
            <person name="Kurtzman C.P."/>
            <person name="Blackwell M."/>
            <person name="Grigoriev I.V."/>
            <person name="Jeffries T.W."/>
        </authorList>
    </citation>
    <scope>NUCLEOTIDE SEQUENCE [LARGE SCALE GENOMIC DNA]</scope>
    <source>
        <strain evidence="5 6">NRRL YB-4993</strain>
    </source>
</reference>
<feature type="region of interest" description="Disordered" evidence="4">
    <location>
        <begin position="199"/>
        <end position="236"/>
    </location>
</feature>
<keyword evidence="2 3" id="KW-0175">Coiled coil</keyword>
<evidence type="ECO:0000256" key="2">
    <source>
        <dbReference type="ARBA" id="ARBA00023054"/>
    </source>
</evidence>
<evidence type="ECO:0000256" key="4">
    <source>
        <dbReference type="SAM" id="MobiDB-lite"/>
    </source>
</evidence>
<comment type="similarity">
    <text evidence="1">Belongs to the ADIP family.</text>
</comment>
<dbReference type="Proteomes" id="UP000092555">
    <property type="component" value="Unassembled WGS sequence"/>
</dbReference>
<dbReference type="OrthoDB" id="312015at2759"/>
<evidence type="ECO:0000256" key="3">
    <source>
        <dbReference type="SAM" id="Coils"/>
    </source>
</evidence>
<proteinExistence type="inferred from homology"/>
<dbReference type="GeneID" id="30031564"/>
<dbReference type="Pfam" id="PF11559">
    <property type="entry name" value="ADIP"/>
    <property type="match status" value="1"/>
</dbReference>
<sequence>MPAYLNVETIRNAAELINSTLVTKGHISEDLKFVTTNWAELISDQPDKKALETLTVQEGIYNNDKNVVNAIYSLVQSIDKHNRQHEASNQVLAEKETEIARLQRKLHRAELETSACEKKLARVLHTDLATLTQLNEQLEKRTRAQTREILRLKNLNCELRSKYEVERRRMALESSELKSALLHSRGLSTAISYGRPMKFGSVQSHASTPEPDPNPHLVHGNKPSVNNTEPRPLMHKSPETSEIAKNEYEGIATQLLEVIEQLMNENGKFAKLTRALTAYVEKVNASIRPENVRRENGPDLASPAEFIDVQFISAETNEEVVPFELSSAPLLRGVYNNYDAIATLVDMAVNSLLESRTFDDQRRLDKMDLLAEENRQLSSSLQDALKALEEWRRHKKEA</sequence>
<dbReference type="EMBL" id="LXTC01000001">
    <property type="protein sequence ID" value="OBA23858.1"/>
    <property type="molecule type" value="Genomic_DNA"/>
</dbReference>
<feature type="coiled-coil region" evidence="3">
    <location>
        <begin position="367"/>
        <end position="394"/>
    </location>
</feature>
<keyword evidence="6" id="KW-1185">Reference proteome</keyword>
<feature type="coiled-coil region" evidence="3">
    <location>
        <begin position="78"/>
        <end position="155"/>
    </location>
</feature>
<dbReference type="RefSeq" id="XP_018714339.1">
    <property type="nucleotide sequence ID" value="XM_018858588.1"/>
</dbReference>
<name>A0A1A0HJ41_9ASCO</name>
<evidence type="ECO:0000313" key="6">
    <source>
        <dbReference type="Proteomes" id="UP000092555"/>
    </source>
</evidence>
<evidence type="ECO:0000313" key="5">
    <source>
        <dbReference type="EMBL" id="OBA23858.1"/>
    </source>
</evidence>
<protein>
    <submittedName>
        <fullName evidence="5">Uncharacterized protein</fullName>
    </submittedName>
</protein>
<dbReference type="AlphaFoldDB" id="A0A1A0HJ41"/>
<accession>A0A1A0HJ41</accession>